<proteinExistence type="predicted"/>
<evidence type="ECO:0000313" key="2">
    <source>
        <dbReference type="Proteomes" id="UP000887578"/>
    </source>
</evidence>
<dbReference type="Proteomes" id="UP000887578">
    <property type="component" value="Unplaced"/>
</dbReference>
<dbReference type="WBParaSite" id="PDA_v2.g30056.t1">
    <property type="protein sequence ID" value="PDA_v2.g30056.t1"/>
    <property type="gene ID" value="PDA_v2.g30056"/>
</dbReference>
<organism evidence="2 3">
    <name type="scientific">Panagrolaimus davidi</name>
    <dbReference type="NCBI Taxonomy" id="227884"/>
    <lineage>
        <taxon>Eukaryota</taxon>
        <taxon>Metazoa</taxon>
        <taxon>Ecdysozoa</taxon>
        <taxon>Nematoda</taxon>
        <taxon>Chromadorea</taxon>
        <taxon>Rhabditida</taxon>
        <taxon>Tylenchina</taxon>
        <taxon>Panagrolaimomorpha</taxon>
        <taxon>Panagrolaimoidea</taxon>
        <taxon>Panagrolaimidae</taxon>
        <taxon>Panagrolaimus</taxon>
    </lineage>
</organism>
<feature type="region of interest" description="Disordered" evidence="1">
    <location>
        <begin position="1"/>
        <end position="38"/>
    </location>
</feature>
<reference evidence="3" key="1">
    <citation type="submission" date="2022-11" db="UniProtKB">
        <authorList>
            <consortium name="WormBaseParasite"/>
        </authorList>
    </citation>
    <scope>IDENTIFICATION</scope>
</reference>
<evidence type="ECO:0000313" key="3">
    <source>
        <dbReference type="WBParaSite" id="PDA_v2.g30056.t1"/>
    </source>
</evidence>
<keyword evidence="2" id="KW-1185">Reference proteome</keyword>
<accession>A0A914QFA5</accession>
<dbReference type="AlphaFoldDB" id="A0A914QFA5"/>
<protein>
    <submittedName>
        <fullName evidence="3">Uncharacterized protein</fullName>
    </submittedName>
</protein>
<name>A0A914QFA5_9BILA</name>
<feature type="compositionally biased region" description="Acidic residues" evidence="1">
    <location>
        <begin position="1"/>
        <end position="12"/>
    </location>
</feature>
<evidence type="ECO:0000256" key="1">
    <source>
        <dbReference type="SAM" id="MobiDB-lite"/>
    </source>
</evidence>
<sequence>MNTENSTDESPEDIALLSDDIAAEGNPFCNNQPEDVEEIHPIENSTDENATADPSHSTSRQANIIHENEITVTMQASPGSTSNQSKIIRAPNYRIGPEYYGNRWVKHLYIFDSDDKSMCYNYTLKKGNYFYCTKCKTSNKIIISATIISNENGEECVKLGENGHVCQKQKYQPHIIIYEPNYKLNTS</sequence>